<organism evidence="13 14">
    <name type="scientific">Helicobacter fennelliae</name>
    <dbReference type="NCBI Taxonomy" id="215"/>
    <lineage>
        <taxon>Bacteria</taxon>
        <taxon>Pseudomonadati</taxon>
        <taxon>Campylobacterota</taxon>
        <taxon>Epsilonproteobacteria</taxon>
        <taxon>Campylobacterales</taxon>
        <taxon>Helicobacteraceae</taxon>
        <taxon>Helicobacter</taxon>
    </lineage>
</organism>
<comment type="subcellular location">
    <subcellularLocation>
        <location evidence="1 8">Cell outer membrane</location>
        <topology evidence="1 8">Multi-pass membrane protein</topology>
    </subcellularLocation>
</comment>
<dbReference type="Proteomes" id="UP000250166">
    <property type="component" value="Unassembled WGS sequence"/>
</dbReference>
<name>A0A2X3BCW6_9HELI</name>
<dbReference type="PROSITE" id="PS52016">
    <property type="entry name" value="TONB_DEPENDENT_REC_3"/>
    <property type="match status" value="1"/>
</dbReference>
<evidence type="ECO:0000259" key="11">
    <source>
        <dbReference type="Pfam" id="PF00593"/>
    </source>
</evidence>
<accession>A0A2X3BCW6</accession>
<dbReference type="InterPro" id="IPR037066">
    <property type="entry name" value="Plug_dom_sf"/>
</dbReference>
<evidence type="ECO:0000256" key="1">
    <source>
        <dbReference type="ARBA" id="ARBA00004571"/>
    </source>
</evidence>
<keyword evidence="13" id="KW-0675">Receptor</keyword>
<dbReference type="GO" id="GO:0009279">
    <property type="term" value="C:cell outer membrane"/>
    <property type="evidence" value="ECO:0007669"/>
    <property type="project" value="UniProtKB-SubCell"/>
</dbReference>
<dbReference type="Gene3D" id="2.40.170.20">
    <property type="entry name" value="TonB-dependent receptor, beta-barrel domain"/>
    <property type="match status" value="1"/>
</dbReference>
<dbReference type="GO" id="GO:0015344">
    <property type="term" value="F:siderophore uptake transmembrane transporter activity"/>
    <property type="evidence" value="ECO:0007669"/>
    <property type="project" value="TreeGrafter"/>
</dbReference>
<comment type="similarity">
    <text evidence="8 9">Belongs to the TonB-dependent receptor family.</text>
</comment>
<feature type="domain" description="TonB-dependent receptor plug" evidence="12">
    <location>
        <begin position="58"/>
        <end position="165"/>
    </location>
</feature>
<feature type="signal peptide" evidence="10">
    <location>
        <begin position="1"/>
        <end position="20"/>
    </location>
</feature>
<evidence type="ECO:0000256" key="10">
    <source>
        <dbReference type="SAM" id="SignalP"/>
    </source>
</evidence>
<keyword evidence="5 9" id="KW-0798">TonB box</keyword>
<evidence type="ECO:0000256" key="2">
    <source>
        <dbReference type="ARBA" id="ARBA00022448"/>
    </source>
</evidence>
<evidence type="ECO:0000256" key="5">
    <source>
        <dbReference type="ARBA" id="ARBA00023077"/>
    </source>
</evidence>
<feature type="domain" description="TonB-dependent receptor-like beta-barrel" evidence="11">
    <location>
        <begin position="242"/>
        <end position="711"/>
    </location>
</feature>
<dbReference type="PANTHER" id="PTHR30069:SF27">
    <property type="entry name" value="BLL4766 PROTEIN"/>
    <property type="match status" value="1"/>
</dbReference>
<evidence type="ECO:0000259" key="12">
    <source>
        <dbReference type="Pfam" id="PF07715"/>
    </source>
</evidence>
<dbReference type="GO" id="GO:0044718">
    <property type="term" value="P:siderophore transmembrane transport"/>
    <property type="evidence" value="ECO:0007669"/>
    <property type="project" value="TreeGrafter"/>
</dbReference>
<evidence type="ECO:0000256" key="3">
    <source>
        <dbReference type="ARBA" id="ARBA00022452"/>
    </source>
</evidence>
<keyword evidence="10" id="KW-0732">Signal</keyword>
<feature type="chain" id="PRO_5016181210" evidence="10">
    <location>
        <begin position="21"/>
        <end position="749"/>
    </location>
</feature>
<dbReference type="RefSeq" id="WP_112058542.1">
    <property type="nucleotide sequence ID" value="NZ_UAWL01000006.1"/>
</dbReference>
<protein>
    <submittedName>
        <fullName evidence="13">TonB-dependent heme receptor</fullName>
    </submittedName>
</protein>
<keyword evidence="6 8" id="KW-0472">Membrane</keyword>
<keyword evidence="4 8" id="KW-0812">Transmembrane</keyword>
<dbReference type="Pfam" id="PF00593">
    <property type="entry name" value="TonB_dep_Rec_b-barrel"/>
    <property type="match status" value="1"/>
</dbReference>
<dbReference type="InterPro" id="IPR012910">
    <property type="entry name" value="Plug_dom"/>
</dbReference>
<evidence type="ECO:0000256" key="8">
    <source>
        <dbReference type="PROSITE-ProRule" id="PRU01360"/>
    </source>
</evidence>
<dbReference type="EMBL" id="UAWL01000006">
    <property type="protein sequence ID" value="SQB98463.1"/>
    <property type="molecule type" value="Genomic_DNA"/>
</dbReference>
<dbReference type="SUPFAM" id="SSF56935">
    <property type="entry name" value="Porins"/>
    <property type="match status" value="1"/>
</dbReference>
<reference evidence="13 14" key="1">
    <citation type="submission" date="2018-06" db="EMBL/GenBank/DDBJ databases">
        <authorList>
            <consortium name="Pathogen Informatics"/>
            <person name="Doyle S."/>
        </authorList>
    </citation>
    <scope>NUCLEOTIDE SEQUENCE [LARGE SCALE GENOMIC DNA]</scope>
    <source>
        <strain evidence="13 14">NCTC13102</strain>
    </source>
</reference>
<evidence type="ECO:0000256" key="4">
    <source>
        <dbReference type="ARBA" id="ARBA00022692"/>
    </source>
</evidence>
<gene>
    <name evidence="13" type="primary">fiu</name>
    <name evidence="13" type="ORF">NCTC13102_00922</name>
</gene>
<dbReference type="Gene3D" id="2.170.130.10">
    <property type="entry name" value="TonB-dependent receptor, plug domain"/>
    <property type="match status" value="1"/>
</dbReference>
<dbReference type="Pfam" id="PF07715">
    <property type="entry name" value="Plug"/>
    <property type="match status" value="1"/>
</dbReference>
<evidence type="ECO:0000256" key="6">
    <source>
        <dbReference type="ARBA" id="ARBA00023136"/>
    </source>
</evidence>
<dbReference type="InterPro" id="IPR036942">
    <property type="entry name" value="Beta-barrel_TonB_sf"/>
</dbReference>
<dbReference type="AlphaFoldDB" id="A0A2X3BCW6"/>
<keyword evidence="7 8" id="KW-0998">Cell outer membrane</keyword>
<proteinExistence type="inferred from homology"/>
<dbReference type="InterPro" id="IPR039426">
    <property type="entry name" value="TonB-dep_rcpt-like"/>
</dbReference>
<dbReference type="PANTHER" id="PTHR30069">
    <property type="entry name" value="TONB-DEPENDENT OUTER MEMBRANE RECEPTOR"/>
    <property type="match status" value="1"/>
</dbReference>
<evidence type="ECO:0000313" key="14">
    <source>
        <dbReference type="Proteomes" id="UP000250166"/>
    </source>
</evidence>
<evidence type="ECO:0000256" key="9">
    <source>
        <dbReference type="RuleBase" id="RU003357"/>
    </source>
</evidence>
<keyword evidence="3 8" id="KW-1134">Transmembrane beta strand</keyword>
<dbReference type="InterPro" id="IPR000531">
    <property type="entry name" value="Beta-barrel_TonB"/>
</dbReference>
<sequence>MKNLMKKSLILSLLTSIALAQTSQDATDYDTTSQSATSQSYMLDKVTAKARGFDSKLDELNRNVYIIDKSTIENKGFKTTEEIFDYIPFTGKANVGLGTNIDLRGQGAASNVNVQVLLNGTQMNMLDSSHGVTPINTISPSDIERIEILPGGGAVMYGNGTRGGVINIITKKRYESFSPNVGISYKGTPSSKIFGSEVNTDARFGGKIGENLYYSISGRYLYKYGYRVGDETNAGNIGGNLTWDINDANSLSFDVSYFHGIINTSPNLLMEVSRTGAMMSPAVSNAPSQSKQYDAGLGNIKTQQDRIDAVITYDTKLTENQKLQIKALYHFFRNKYLTNRQDLYYSRWWVTDFSQDGSYFLDTKVGAQARYDLTHNGGRGLFIAGVDSIYSIGERLMNMAYRLNMTGQSMGHDFHIPLTANKWTNSIYAIEKYNFTDRFSLTGGARYENANYTGKREYSGIGYGTTICTTSNGKTSPCAILRPDKDISANISNFALEITPKFDFGSSNVYAKYERGFRSPNPDNLTMAQSTGRRNGITRYVDTNVKSEYYHTFEIGSKAQLGRYVFVSGAVFYTLTENELYSYGSAHTEVFSIGNYGLTSRAGVEVFVEEAFFERSLRFNQSFTYIDARILDGSRNGTNMDGRRIPYVSNIKATLGINWDIGKHFSLWTQNSLTGAQRDVANKELDPYILTDLGLDSRFGDFTFTIGARNLFDATYFTYYNSDPSDKITGYSYLYAPGIQFFTDLRYAF</sequence>
<keyword evidence="2 8" id="KW-0813">Transport</keyword>
<evidence type="ECO:0000256" key="7">
    <source>
        <dbReference type="ARBA" id="ARBA00023237"/>
    </source>
</evidence>
<evidence type="ECO:0000313" key="13">
    <source>
        <dbReference type="EMBL" id="SQB98463.1"/>
    </source>
</evidence>